<dbReference type="AlphaFoldDB" id="A0A963YSD8"/>
<reference evidence="3" key="1">
    <citation type="journal article" date="2021" name="Microorganisms">
        <title>Acidisoma silvae sp. nov. and Acidisomacellulosilytica sp. nov., Two Acidophilic Bacteria Isolated from Decaying Wood, Hydrolyzing Cellulose and Producing Poly-3-hydroxybutyrate.</title>
        <authorList>
            <person name="Mieszkin S."/>
            <person name="Pouder E."/>
            <person name="Uroz S."/>
            <person name="Simon-Colin C."/>
            <person name="Alain K."/>
        </authorList>
    </citation>
    <scope>NUCLEOTIDE SEQUENCE</scope>
    <source>
        <strain evidence="3">HW T2.11</strain>
    </source>
</reference>
<dbReference type="PANTHER" id="PTHR30203:SF33">
    <property type="entry name" value="BLR4455 PROTEIN"/>
    <property type="match status" value="1"/>
</dbReference>
<keyword evidence="2" id="KW-0812">Transmembrane</keyword>
<protein>
    <submittedName>
        <fullName evidence="3">Efflux transporter outer membrane subunit</fullName>
    </submittedName>
</protein>
<dbReference type="PANTHER" id="PTHR30203">
    <property type="entry name" value="OUTER MEMBRANE CATION EFFLUX PROTEIN"/>
    <property type="match status" value="1"/>
</dbReference>
<evidence type="ECO:0000256" key="2">
    <source>
        <dbReference type="RuleBase" id="RU362097"/>
    </source>
</evidence>
<evidence type="ECO:0000256" key="1">
    <source>
        <dbReference type="ARBA" id="ARBA00007613"/>
    </source>
</evidence>
<keyword evidence="4" id="KW-1185">Reference proteome</keyword>
<gene>
    <name evidence="3" type="ORF">ASILVAE211_12755</name>
</gene>
<feature type="signal peptide" evidence="2">
    <location>
        <begin position="1"/>
        <end position="30"/>
    </location>
</feature>
<evidence type="ECO:0000313" key="4">
    <source>
        <dbReference type="Proteomes" id="UP000708298"/>
    </source>
</evidence>
<dbReference type="Proteomes" id="UP000708298">
    <property type="component" value="Unassembled WGS sequence"/>
</dbReference>
<reference evidence="3" key="2">
    <citation type="submission" date="2021-01" db="EMBL/GenBank/DDBJ databases">
        <authorList>
            <person name="Mieszkin S."/>
            <person name="Pouder E."/>
            <person name="Alain K."/>
        </authorList>
    </citation>
    <scope>NUCLEOTIDE SEQUENCE</scope>
    <source>
        <strain evidence="3">HW T2.11</strain>
    </source>
</reference>
<dbReference type="InterPro" id="IPR010131">
    <property type="entry name" value="MdtP/NodT-like"/>
</dbReference>
<dbReference type="Gene3D" id="1.20.1600.10">
    <property type="entry name" value="Outer membrane efflux proteins (OEP)"/>
    <property type="match status" value="1"/>
</dbReference>
<keyword evidence="2" id="KW-0449">Lipoprotein</keyword>
<accession>A0A963YSD8</accession>
<keyword evidence="2" id="KW-0564">Palmitate</keyword>
<comment type="caution">
    <text evidence="3">The sequence shown here is derived from an EMBL/GenBank/DDBJ whole genome shotgun (WGS) entry which is preliminary data.</text>
</comment>
<keyword evidence="2" id="KW-1134">Transmembrane beta strand</keyword>
<sequence>MPHIIPFRALLSVPRVVKATAALGLSLATAACSLTPSYHRPAVATAPSWNGKPQASVNAVSATGAWWQSFHSAELDRLMQQSLAGNFNLAAAEARVAEAAGTAQVDAAPLFPQLSLGVTQSQTMGVKNSSTQQAVGQASYELDFWGKNRAAAQSGRALAQASVYDAQTVAMTLSGSVADTYFLVLSLNERIRLAQQIVADAQHVLSLVVVQQSAGTATMLQVQQQRNAVATFQAAIPVLQQQSDQAMHLLAVLTGKAPEGFAIGGQDLVGLADPAVQPNLPSALLEQRPDIRAAEARLRSANFDIGVARAAFFPTVSLTGAVGFGARHLSDFFPPAAVTDLGTSILQPLFSGGQLQGQLRYSRARQVEMVATYRQTVITAFQDVEDQLSALSHFHDQESIEVTAEAAASQAYALAELQYRLGAADYLTVLTTEESLYQAQDSLLQLRLQRYQATVGLFRALGGGFAAPATASQAGG</sequence>
<dbReference type="Gene3D" id="2.20.200.10">
    <property type="entry name" value="Outer membrane efflux proteins (OEP)"/>
    <property type="match status" value="1"/>
</dbReference>
<proteinExistence type="inferred from homology"/>
<comment type="subcellular location">
    <subcellularLocation>
        <location evidence="2">Cell membrane</location>
        <topology evidence="2">Lipid-anchor</topology>
    </subcellularLocation>
</comment>
<name>A0A963YSD8_9PROT</name>
<dbReference type="NCBIfam" id="TIGR01845">
    <property type="entry name" value="outer_NodT"/>
    <property type="match status" value="1"/>
</dbReference>
<dbReference type="RefSeq" id="WP_227321713.1">
    <property type="nucleotide sequence ID" value="NZ_JAESVB010000005.1"/>
</dbReference>
<dbReference type="InterPro" id="IPR003423">
    <property type="entry name" value="OMP_efflux"/>
</dbReference>
<feature type="chain" id="PRO_5038156155" evidence="2">
    <location>
        <begin position="31"/>
        <end position="476"/>
    </location>
</feature>
<dbReference type="GO" id="GO:0015562">
    <property type="term" value="F:efflux transmembrane transporter activity"/>
    <property type="evidence" value="ECO:0007669"/>
    <property type="project" value="InterPro"/>
</dbReference>
<keyword evidence="2" id="KW-0472">Membrane</keyword>
<keyword evidence="2" id="KW-0732">Signal</keyword>
<dbReference type="Pfam" id="PF02321">
    <property type="entry name" value="OEP"/>
    <property type="match status" value="2"/>
</dbReference>
<comment type="similarity">
    <text evidence="1 2">Belongs to the outer membrane factor (OMF) (TC 1.B.17) family.</text>
</comment>
<organism evidence="3 4">
    <name type="scientific">Acidisoma silvae</name>
    <dbReference type="NCBI Taxonomy" id="2802396"/>
    <lineage>
        <taxon>Bacteria</taxon>
        <taxon>Pseudomonadati</taxon>
        <taxon>Pseudomonadota</taxon>
        <taxon>Alphaproteobacteria</taxon>
        <taxon>Acetobacterales</taxon>
        <taxon>Acidocellaceae</taxon>
        <taxon>Acidisoma</taxon>
    </lineage>
</organism>
<dbReference type="SUPFAM" id="SSF56954">
    <property type="entry name" value="Outer membrane efflux proteins (OEP)"/>
    <property type="match status" value="1"/>
</dbReference>
<evidence type="ECO:0000313" key="3">
    <source>
        <dbReference type="EMBL" id="MCB8876055.1"/>
    </source>
</evidence>
<dbReference type="EMBL" id="JAESVB010000005">
    <property type="protein sequence ID" value="MCB8876055.1"/>
    <property type="molecule type" value="Genomic_DNA"/>
</dbReference>
<dbReference type="GO" id="GO:0005886">
    <property type="term" value="C:plasma membrane"/>
    <property type="evidence" value="ECO:0007669"/>
    <property type="project" value="UniProtKB-SubCell"/>
</dbReference>